<evidence type="ECO:0000256" key="5">
    <source>
        <dbReference type="SAM" id="MobiDB-lite"/>
    </source>
</evidence>
<dbReference type="GO" id="GO:0051536">
    <property type="term" value="F:iron-sulfur cluster binding"/>
    <property type="evidence" value="ECO:0007669"/>
    <property type="project" value="UniProtKB-KW"/>
</dbReference>
<dbReference type="InterPro" id="IPR007197">
    <property type="entry name" value="rSAM"/>
</dbReference>
<evidence type="ECO:0000313" key="7">
    <source>
        <dbReference type="EMBL" id="RJL29985.1"/>
    </source>
</evidence>
<dbReference type="CDD" id="cd01335">
    <property type="entry name" value="Radical_SAM"/>
    <property type="match status" value="1"/>
</dbReference>
<dbReference type="InterPro" id="IPR058240">
    <property type="entry name" value="rSAM_sf"/>
</dbReference>
<dbReference type="RefSeq" id="WP_119928763.1">
    <property type="nucleotide sequence ID" value="NZ_QZEY01000010.1"/>
</dbReference>
<dbReference type="SFLD" id="SFLDG01072">
    <property type="entry name" value="dehydrogenase_like"/>
    <property type="match status" value="1"/>
</dbReference>
<organism evidence="7 8">
    <name type="scientific">Bailinhaonella thermotolerans</name>
    <dbReference type="NCBI Taxonomy" id="1070861"/>
    <lineage>
        <taxon>Bacteria</taxon>
        <taxon>Bacillati</taxon>
        <taxon>Actinomycetota</taxon>
        <taxon>Actinomycetes</taxon>
        <taxon>Streptosporangiales</taxon>
        <taxon>Streptosporangiaceae</taxon>
        <taxon>Bailinhaonella</taxon>
    </lineage>
</organism>
<dbReference type="SFLD" id="SFLDG01386">
    <property type="entry name" value="main_SPASM_domain-containing"/>
    <property type="match status" value="1"/>
</dbReference>
<dbReference type="InterPro" id="IPR013785">
    <property type="entry name" value="Aldolase_TIM"/>
</dbReference>
<proteinExistence type="predicted"/>
<dbReference type="Pfam" id="PF04055">
    <property type="entry name" value="Radical_SAM"/>
    <property type="match status" value="1"/>
</dbReference>
<dbReference type="SFLD" id="SFLDG01067">
    <property type="entry name" value="SPASM/twitch_domain_containing"/>
    <property type="match status" value="1"/>
</dbReference>
<dbReference type="PANTHER" id="PTHR43273:SF8">
    <property type="entry name" value="RADICAL SAM DOMAIN PROTEIN"/>
    <property type="match status" value="1"/>
</dbReference>
<dbReference type="Gene3D" id="3.20.20.70">
    <property type="entry name" value="Aldolase class I"/>
    <property type="match status" value="1"/>
</dbReference>
<dbReference type="AlphaFoldDB" id="A0A3A4ANE4"/>
<evidence type="ECO:0000256" key="4">
    <source>
        <dbReference type="ARBA" id="ARBA00023014"/>
    </source>
</evidence>
<protein>
    <submittedName>
        <fullName evidence="7">FxsB family radical SAM/SPASM domain protein</fullName>
    </submittedName>
</protein>
<keyword evidence="2" id="KW-0479">Metal-binding</keyword>
<dbReference type="InterPro" id="IPR026335">
    <property type="entry name" value="rSAM_SPASM_FxsB"/>
</dbReference>
<keyword evidence="4" id="KW-0411">Iron-sulfur</keyword>
<dbReference type="Proteomes" id="UP000265768">
    <property type="component" value="Unassembled WGS sequence"/>
</dbReference>
<dbReference type="PANTHER" id="PTHR43273">
    <property type="entry name" value="ANAEROBIC SULFATASE-MATURATING ENZYME HOMOLOG ASLB-RELATED"/>
    <property type="match status" value="1"/>
</dbReference>
<dbReference type="OrthoDB" id="9782387at2"/>
<evidence type="ECO:0000259" key="6">
    <source>
        <dbReference type="PROSITE" id="PS51918"/>
    </source>
</evidence>
<accession>A0A3A4ANE4</accession>
<keyword evidence="3" id="KW-0408">Iron</keyword>
<dbReference type="SUPFAM" id="SSF102114">
    <property type="entry name" value="Radical SAM enzymes"/>
    <property type="match status" value="1"/>
</dbReference>
<keyword evidence="1" id="KW-0949">S-adenosyl-L-methionine</keyword>
<feature type="compositionally biased region" description="Pro residues" evidence="5">
    <location>
        <begin position="418"/>
        <end position="434"/>
    </location>
</feature>
<evidence type="ECO:0000313" key="8">
    <source>
        <dbReference type="Proteomes" id="UP000265768"/>
    </source>
</evidence>
<comment type="caution">
    <text evidence="7">The sequence shown here is derived from an EMBL/GenBank/DDBJ whole genome shotgun (WGS) entry which is preliminary data.</text>
</comment>
<evidence type="ECO:0000256" key="3">
    <source>
        <dbReference type="ARBA" id="ARBA00023004"/>
    </source>
</evidence>
<dbReference type="InterPro" id="IPR023867">
    <property type="entry name" value="Sulphatase_maturase_rSAM"/>
</dbReference>
<dbReference type="NCBIfam" id="TIGR04269">
    <property type="entry name" value="SAM_SPASM_FxsB"/>
    <property type="match status" value="1"/>
</dbReference>
<feature type="domain" description="Radical SAM core" evidence="6">
    <location>
        <begin position="34"/>
        <end position="267"/>
    </location>
</feature>
<dbReference type="EMBL" id="QZEY01000010">
    <property type="protein sequence ID" value="RJL29985.1"/>
    <property type="molecule type" value="Genomic_DNA"/>
</dbReference>
<evidence type="ECO:0000256" key="2">
    <source>
        <dbReference type="ARBA" id="ARBA00022723"/>
    </source>
</evidence>
<dbReference type="GO" id="GO:0016491">
    <property type="term" value="F:oxidoreductase activity"/>
    <property type="evidence" value="ECO:0007669"/>
    <property type="project" value="InterPro"/>
</dbReference>
<sequence length="434" mass="46945">MAANTGPIDAKDAQAPSAAEWPLSLDPDAIPGWTPTPFREFVVKTHGRCNLACDYCYMYEMADQSWRGRPARMSDRIADLVAGRIAEHVHAHRLPYADLLLHGGEPLLAGPELIERLVTRTRAAVGPAATVNVHLQTNAIALTPDYLDLFDRLGVRIGVSLDGGAAAHDRHRRHRDGAGSHAEVAAGLRLLTSPPYRHLFGGLLCVADVRNDPVETYEALLAWDPPRLDFLLPHANWAAPPEDGYGDWLIAIFDRWYGSRRREVNVRLFGEILGLLLGARSQTESVGLSPVAVVVVETDGAIEQSDMLKSAFPGAPWTGLHVARDPFDAALRLPGVVARQIGRAALAAECLACPVRDVCGGGLYAHRYRPGSGFANPSAYCRDLFRLISHIRDTLKADLARLGREPSFPPHAASPTTSSPPCPPAPAEPRPSGS</sequence>
<keyword evidence="8" id="KW-1185">Reference proteome</keyword>
<dbReference type="GO" id="GO:0046872">
    <property type="term" value="F:metal ion binding"/>
    <property type="evidence" value="ECO:0007669"/>
    <property type="project" value="UniProtKB-KW"/>
</dbReference>
<gene>
    <name evidence="7" type="ORF">D5H75_23890</name>
</gene>
<name>A0A3A4ANE4_9ACTN</name>
<reference evidence="7 8" key="1">
    <citation type="submission" date="2018-09" db="EMBL/GenBank/DDBJ databases">
        <title>YIM 75507 draft genome.</title>
        <authorList>
            <person name="Tang S."/>
            <person name="Feng Y."/>
        </authorList>
    </citation>
    <scope>NUCLEOTIDE SEQUENCE [LARGE SCALE GENOMIC DNA]</scope>
    <source>
        <strain evidence="7 8">YIM 75507</strain>
    </source>
</reference>
<dbReference type="PROSITE" id="PS51918">
    <property type="entry name" value="RADICAL_SAM"/>
    <property type="match status" value="1"/>
</dbReference>
<feature type="region of interest" description="Disordered" evidence="5">
    <location>
        <begin position="404"/>
        <end position="434"/>
    </location>
</feature>
<evidence type="ECO:0000256" key="1">
    <source>
        <dbReference type="ARBA" id="ARBA00022691"/>
    </source>
</evidence>
<dbReference type="SFLD" id="SFLDS00029">
    <property type="entry name" value="Radical_SAM"/>
    <property type="match status" value="1"/>
</dbReference>